<dbReference type="RefSeq" id="WP_377610049.1">
    <property type="nucleotide sequence ID" value="NZ_JBHUPA010000003.1"/>
</dbReference>
<dbReference type="Proteomes" id="UP001597560">
    <property type="component" value="Unassembled WGS sequence"/>
</dbReference>
<organism evidence="1 2">
    <name type="scientific">Olivibacter jilunii</name>
    <dbReference type="NCBI Taxonomy" id="985016"/>
    <lineage>
        <taxon>Bacteria</taxon>
        <taxon>Pseudomonadati</taxon>
        <taxon>Bacteroidota</taxon>
        <taxon>Sphingobacteriia</taxon>
        <taxon>Sphingobacteriales</taxon>
        <taxon>Sphingobacteriaceae</taxon>
        <taxon>Olivibacter</taxon>
    </lineage>
</organism>
<gene>
    <name evidence="1" type="ORF">ACFS6J_08335</name>
</gene>
<accession>A0ABW6B0E3</accession>
<comment type="caution">
    <text evidence="1">The sequence shown here is derived from an EMBL/GenBank/DDBJ whole genome shotgun (WGS) entry which is preliminary data.</text>
</comment>
<keyword evidence="2" id="KW-1185">Reference proteome</keyword>
<name>A0ABW6B0E3_9SPHI</name>
<sequence>MREKNGLGGYRRNEQQSICTYVHIVVPKRIEEVKRLQSAPVMLCHQVQGSIHSLDFWSAFYQEKAD</sequence>
<proteinExistence type="predicted"/>
<reference evidence="2" key="1">
    <citation type="journal article" date="2019" name="Int. J. Syst. Evol. Microbiol.">
        <title>The Global Catalogue of Microorganisms (GCM) 10K type strain sequencing project: providing services to taxonomists for standard genome sequencing and annotation.</title>
        <authorList>
            <consortium name="The Broad Institute Genomics Platform"/>
            <consortium name="The Broad Institute Genome Sequencing Center for Infectious Disease"/>
            <person name="Wu L."/>
            <person name="Ma J."/>
        </authorList>
    </citation>
    <scope>NUCLEOTIDE SEQUENCE [LARGE SCALE GENOMIC DNA]</scope>
    <source>
        <strain evidence="2">KCTC 23098</strain>
    </source>
</reference>
<dbReference type="EMBL" id="JBHUPA010000003">
    <property type="protein sequence ID" value="MFD2961789.1"/>
    <property type="molecule type" value="Genomic_DNA"/>
</dbReference>
<evidence type="ECO:0000313" key="2">
    <source>
        <dbReference type="Proteomes" id="UP001597560"/>
    </source>
</evidence>
<protein>
    <submittedName>
        <fullName evidence="1">Uncharacterized protein</fullName>
    </submittedName>
</protein>
<evidence type="ECO:0000313" key="1">
    <source>
        <dbReference type="EMBL" id="MFD2961789.1"/>
    </source>
</evidence>